<proteinExistence type="predicted"/>
<sequence length="159" mass="17623">MVKKRASVEKSKPRVPEPPRRNNDSQPARSSCSLPADEKCEPKLPMEVSDAEPPMVKKRASVEKSKPRVPEPPRRNNDSQPARSSCSLSADGKCEPKLPMEVSDAEPPMVKKRAPVEKSKPQVPEPPRRKNDSKPARSSCSLSADEPLELTRCKSELSF</sequence>
<name>A0A8X8Y7G6_SALSN</name>
<feature type="compositionally biased region" description="Basic and acidic residues" evidence="1">
    <location>
        <begin position="1"/>
        <end position="23"/>
    </location>
</feature>
<dbReference type="EMBL" id="PNBA02000005">
    <property type="protein sequence ID" value="KAG6424970.1"/>
    <property type="molecule type" value="Genomic_DNA"/>
</dbReference>
<dbReference type="Proteomes" id="UP000298416">
    <property type="component" value="Unassembled WGS sequence"/>
</dbReference>
<protein>
    <submittedName>
        <fullName evidence="2">Uncharacterized protein</fullName>
    </submittedName>
</protein>
<dbReference type="AlphaFoldDB" id="A0A8X8Y7G6"/>
<comment type="caution">
    <text evidence="2">The sequence shown here is derived from an EMBL/GenBank/DDBJ whole genome shotgun (WGS) entry which is preliminary data.</text>
</comment>
<keyword evidence="3" id="KW-1185">Reference proteome</keyword>
<gene>
    <name evidence="2" type="ORF">SASPL_115393</name>
</gene>
<feature type="region of interest" description="Disordered" evidence="1">
    <location>
        <begin position="1"/>
        <end position="147"/>
    </location>
</feature>
<organism evidence="2">
    <name type="scientific">Salvia splendens</name>
    <name type="common">Scarlet sage</name>
    <dbReference type="NCBI Taxonomy" id="180675"/>
    <lineage>
        <taxon>Eukaryota</taxon>
        <taxon>Viridiplantae</taxon>
        <taxon>Streptophyta</taxon>
        <taxon>Embryophyta</taxon>
        <taxon>Tracheophyta</taxon>
        <taxon>Spermatophyta</taxon>
        <taxon>Magnoliopsida</taxon>
        <taxon>eudicotyledons</taxon>
        <taxon>Gunneridae</taxon>
        <taxon>Pentapetalae</taxon>
        <taxon>asterids</taxon>
        <taxon>lamiids</taxon>
        <taxon>Lamiales</taxon>
        <taxon>Lamiaceae</taxon>
        <taxon>Nepetoideae</taxon>
        <taxon>Mentheae</taxon>
        <taxon>Salviinae</taxon>
        <taxon>Salvia</taxon>
        <taxon>Salvia subgen. Calosphace</taxon>
        <taxon>core Calosphace</taxon>
    </lineage>
</organism>
<feature type="compositionally biased region" description="Basic and acidic residues" evidence="1">
    <location>
        <begin position="114"/>
        <end position="135"/>
    </location>
</feature>
<accession>A0A8X8Y7G6</accession>
<evidence type="ECO:0000313" key="3">
    <source>
        <dbReference type="Proteomes" id="UP000298416"/>
    </source>
</evidence>
<feature type="compositionally biased region" description="Polar residues" evidence="1">
    <location>
        <begin position="24"/>
        <end position="33"/>
    </location>
</feature>
<reference evidence="2" key="2">
    <citation type="submission" date="2020-08" db="EMBL/GenBank/DDBJ databases">
        <title>Plant Genome Project.</title>
        <authorList>
            <person name="Zhang R.-G."/>
        </authorList>
    </citation>
    <scope>NUCLEOTIDE SEQUENCE</scope>
    <source>
        <strain evidence="2">Huo1</strain>
        <tissue evidence="2">Leaf</tissue>
    </source>
</reference>
<feature type="compositionally biased region" description="Polar residues" evidence="1">
    <location>
        <begin position="78"/>
        <end position="88"/>
    </location>
</feature>
<reference evidence="2" key="1">
    <citation type="submission" date="2018-01" db="EMBL/GenBank/DDBJ databases">
        <authorList>
            <person name="Mao J.F."/>
        </authorList>
    </citation>
    <scope>NUCLEOTIDE SEQUENCE</scope>
    <source>
        <strain evidence="2">Huo1</strain>
        <tissue evidence="2">Leaf</tissue>
    </source>
</reference>
<evidence type="ECO:0000313" key="2">
    <source>
        <dbReference type="EMBL" id="KAG6424970.1"/>
    </source>
</evidence>
<evidence type="ECO:0000256" key="1">
    <source>
        <dbReference type="SAM" id="MobiDB-lite"/>
    </source>
</evidence>
<feature type="compositionally biased region" description="Basic and acidic residues" evidence="1">
    <location>
        <begin position="60"/>
        <end position="77"/>
    </location>
</feature>